<evidence type="ECO:0000256" key="7">
    <source>
        <dbReference type="ARBA" id="ARBA00022801"/>
    </source>
</evidence>
<dbReference type="Gene3D" id="3.40.390.30">
    <property type="entry name" value="Metalloproteases ('zincins'), catalytic domain"/>
    <property type="match status" value="1"/>
</dbReference>
<evidence type="ECO:0000313" key="11">
    <source>
        <dbReference type="Proteomes" id="UP000606720"/>
    </source>
</evidence>
<dbReference type="Pfam" id="PF02130">
    <property type="entry name" value="YbeY"/>
    <property type="match status" value="1"/>
</dbReference>
<keyword evidence="9" id="KW-0963">Cytoplasm</keyword>
<comment type="caution">
    <text evidence="10">The sequence shown here is derived from an EMBL/GenBank/DDBJ whole genome shotgun (WGS) entry which is preliminary data.</text>
</comment>
<evidence type="ECO:0000256" key="5">
    <source>
        <dbReference type="ARBA" id="ARBA00022723"/>
    </source>
</evidence>
<comment type="function">
    <text evidence="9">Single strand-specific metallo-endoribonuclease involved in late-stage 70S ribosome quality control and in maturation of the 3' terminus of the 16S rRNA.</text>
</comment>
<dbReference type="AlphaFoldDB" id="A0A923LM47"/>
<dbReference type="InterPro" id="IPR002036">
    <property type="entry name" value="YbeY"/>
</dbReference>
<proteinExistence type="inferred from homology"/>
<dbReference type="InterPro" id="IPR023091">
    <property type="entry name" value="MetalPrtase_cat_dom_sf_prd"/>
</dbReference>
<evidence type="ECO:0000256" key="1">
    <source>
        <dbReference type="ARBA" id="ARBA00010875"/>
    </source>
</evidence>
<dbReference type="GO" id="GO:0008270">
    <property type="term" value="F:zinc ion binding"/>
    <property type="evidence" value="ECO:0007669"/>
    <property type="project" value="UniProtKB-UniRule"/>
</dbReference>
<evidence type="ECO:0000256" key="6">
    <source>
        <dbReference type="ARBA" id="ARBA00022759"/>
    </source>
</evidence>
<dbReference type="HAMAP" id="MF_00009">
    <property type="entry name" value="Endoribonucl_YbeY"/>
    <property type="match status" value="1"/>
</dbReference>
<keyword evidence="5 9" id="KW-0479">Metal-binding</keyword>
<dbReference type="PANTHER" id="PTHR46986">
    <property type="entry name" value="ENDORIBONUCLEASE YBEY, CHLOROPLASTIC"/>
    <property type="match status" value="1"/>
</dbReference>
<evidence type="ECO:0000256" key="3">
    <source>
        <dbReference type="ARBA" id="ARBA00022552"/>
    </source>
</evidence>
<keyword evidence="3 9" id="KW-0698">rRNA processing</keyword>
<evidence type="ECO:0000313" key="10">
    <source>
        <dbReference type="EMBL" id="MBC5713208.1"/>
    </source>
</evidence>
<feature type="binding site" evidence="9">
    <location>
        <position position="135"/>
    </location>
    <ligand>
        <name>Zn(2+)</name>
        <dbReference type="ChEBI" id="CHEBI:29105"/>
        <note>catalytic</note>
    </ligand>
</feature>
<evidence type="ECO:0000256" key="8">
    <source>
        <dbReference type="ARBA" id="ARBA00022833"/>
    </source>
</evidence>
<dbReference type="GO" id="GO:0004521">
    <property type="term" value="F:RNA endonuclease activity"/>
    <property type="evidence" value="ECO:0007669"/>
    <property type="project" value="UniProtKB-UniRule"/>
</dbReference>
<dbReference type="InterPro" id="IPR020549">
    <property type="entry name" value="YbeY_CS"/>
</dbReference>
<comment type="subcellular location">
    <subcellularLocation>
        <location evidence="9">Cytoplasm</location>
    </subcellularLocation>
</comment>
<protein>
    <recommendedName>
        <fullName evidence="9">Endoribonuclease YbeY</fullName>
        <ecNumber evidence="9">3.1.-.-</ecNumber>
    </recommendedName>
</protein>
<dbReference type="EMBL" id="JACOPH010000002">
    <property type="protein sequence ID" value="MBC5713208.1"/>
    <property type="molecule type" value="Genomic_DNA"/>
</dbReference>
<dbReference type="EC" id="3.1.-.-" evidence="9"/>
<evidence type="ECO:0000256" key="2">
    <source>
        <dbReference type="ARBA" id="ARBA00022517"/>
    </source>
</evidence>
<keyword evidence="2 9" id="KW-0690">Ribosome biogenesis</keyword>
<dbReference type="GO" id="GO:0004222">
    <property type="term" value="F:metalloendopeptidase activity"/>
    <property type="evidence" value="ECO:0007669"/>
    <property type="project" value="InterPro"/>
</dbReference>
<keyword evidence="8 9" id="KW-0862">Zinc</keyword>
<accession>A0A923LM47</accession>
<keyword evidence="7 9" id="KW-0378">Hydrolase</keyword>
<reference evidence="10" key="1">
    <citation type="submission" date="2020-08" db="EMBL/GenBank/DDBJ databases">
        <title>Genome public.</title>
        <authorList>
            <person name="Liu C."/>
            <person name="Sun Q."/>
        </authorList>
    </citation>
    <scope>NUCLEOTIDE SEQUENCE</scope>
    <source>
        <strain evidence="10">BX1005</strain>
    </source>
</reference>
<dbReference type="SUPFAM" id="SSF55486">
    <property type="entry name" value="Metalloproteases ('zincins'), catalytic domain"/>
    <property type="match status" value="1"/>
</dbReference>
<keyword evidence="11" id="KW-1185">Reference proteome</keyword>
<keyword evidence="6 9" id="KW-0255">Endonuclease</keyword>
<evidence type="ECO:0000256" key="9">
    <source>
        <dbReference type="HAMAP-Rule" id="MF_00009"/>
    </source>
</evidence>
<dbReference type="GO" id="GO:0006364">
    <property type="term" value="P:rRNA processing"/>
    <property type="evidence" value="ECO:0007669"/>
    <property type="project" value="UniProtKB-UniRule"/>
</dbReference>
<dbReference type="NCBIfam" id="TIGR00043">
    <property type="entry name" value="rRNA maturation RNase YbeY"/>
    <property type="match status" value="1"/>
</dbReference>
<feature type="binding site" evidence="9">
    <location>
        <position position="131"/>
    </location>
    <ligand>
        <name>Zn(2+)</name>
        <dbReference type="ChEBI" id="CHEBI:29105"/>
        <note>catalytic</note>
    </ligand>
</feature>
<dbReference type="PANTHER" id="PTHR46986:SF1">
    <property type="entry name" value="ENDORIBONUCLEASE YBEY, CHLOROPLASTIC"/>
    <property type="match status" value="1"/>
</dbReference>
<comment type="similarity">
    <text evidence="1 9">Belongs to the endoribonuclease YbeY family.</text>
</comment>
<feature type="binding site" evidence="9">
    <location>
        <position position="141"/>
    </location>
    <ligand>
        <name>Zn(2+)</name>
        <dbReference type="ChEBI" id="CHEBI:29105"/>
        <note>catalytic</note>
    </ligand>
</feature>
<dbReference type="PROSITE" id="PS01306">
    <property type="entry name" value="UPF0054"/>
    <property type="match status" value="1"/>
</dbReference>
<keyword evidence="4 9" id="KW-0540">Nuclease</keyword>
<dbReference type="GO" id="GO:0005737">
    <property type="term" value="C:cytoplasm"/>
    <property type="evidence" value="ECO:0007669"/>
    <property type="project" value="UniProtKB-SubCell"/>
</dbReference>
<sequence>MTITIEEETEVTFTFDYCKLAEEVITFALDEESFPYEAEVNLTLVDNDAIWEINREYRNIDRPTDVLSFPMLSYQTAGDFSDIEDDIEGNFNPDTGEVLLGDIVISIPKVFEQAEAYGHSVRREFAFLIVHSVLHLLGYDHMTPEDAAFMENKQKNILNAMNILR</sequence>
<evidence type="ECO:0000256" key="4">
    <source>
        <dbReference type="ARBA" id="ARBA00022722"/>
    </source>
</evidence>
<dbReference type="RefSeq" id="WP_186866209.1">
    <property type="nucleotide sequence ID" value="NZ_JACOPH010000002.1"/>
</dbReference>
<dbReference type="Proteomes" id="UP000606720">
    <property type="component" value="Unassembled WGS sequence"/>
</dbReference>
<organism evidence="10 11">
    <name type="scientific">Roseburia zhanii</name>
    <dbReference type="NCBI Taxonomy" id="2763064"/>
    <lineage>
        <taxon>Bacteria</taxon>
        <taxon>Bacillati</taxon>
        <taxon>Bacillota</taxon>
        <taxon>Clostridia</taxon>
        <taxon>Lachnospirales</taxon>
        <taxon>Lachnospiraceae</taxon>
        <taxon>Roseburia</taxon>
    </lineage>
</organism>
<comment type="cofactor">
    <cofactor evidence="9">
        <name>Zn(2+)</name>
        <dbReference type="ChEBI" id="CHEBI:29105"/>
    </cofactor>
    <text evidence="9">Binds 1 zinc ion.</text>
</comment>
<name>A0A923LM47_9FIRM</name>
<gene>
    <name evidence="9 10" type="primary">ybeY</name>
    <name evidence="10" type="ORF">H8S17_03120</name>
</gene>